<proteinExistence type="predicted"/>
<organism evidence="3 4">
    <name type="scientific">Sinisalibacter lacisalsi</name>
    <dbReference type="NCBI Taxonomy" id="1526570"/>
    <lineage>
        <taxon>Bacteria</taxon>
        <taxon>Pseudomonadati</taxon>
        <taxon>Pseudomonadota</taxon>
        <taxon>Alphaproteobacteria</taxon>
        <taxon>Rhodobacterales</taxon>
        <taxon>Roseobacteraceae</taxon>
        <taxon>Sinisalibacter</taxon>
    </lineage>
</organism>
<dbReference type="CDD" id="cd00757">
    <property type="entry name" value="ThiF_MoeB_HesA_family"/>
    <property type="match status" value="1"/>
</dbReference>
<dbReference type="Gene3D" id="3.40.50.720">
    <property type="entry name" value="NAD(P)-binding Rossmann-like Domain"/>
    <property type="match status" value="1"/>
</dbReference>
<dbReference type="Proteomes" id="UP000617355">
    <property type="component" value="Unassembled WGS sequence"/>
</dbReference>
<comment type="caution">
    <text evidence="3">The sequence shown here is derived from an EMBL/GenBank/DDBJ whole genome shotgun (WGS) entry which is preliminary data.</text>
</comment>
<dbReference type="Pfam" id="PF00899">
    <property type="entry name" value="ThiF"/>
    <property type="match status" value="1"/>
</dbReference>
<keyword evidence="1" id="KW-0812">Transmembrane</keyword>
<feature type="domain" description="THIF-type NAD/FAD binding fold" evidence="2">
    <location>
        <begin position="103"/>
        <end position="339"/>
    </location>
</feature>
<accession>A0ABQ1QT39</accession>
<keyword evidence="1" id="KW-0472">Membrane</keyword>
<evidence type="ECO:0000313" key="4">
    <source>
        <dbReference type="Proteomes" id="UP000617355"/>
    </source>
</evidence>
<feature type="transmembrane region" description="Helical" evidence="1">
    <location>
        <begin position="25"/>
        <end position="45"/>
    </location>
</feature>
<evidence type="ECO:0000259" key="2">
    <source>
        <dbReference type="Pfam" id="PF00899"/>
    </source>
</evidence>
<dbReference type="NCBIfam" id="NF004281">
    <property type="entry name" value="PRK05690.1"/>
    <property type="match status" value="1"/>
</dbReference>
<dbReference type="SUPFAM" id="SSF69572">
    <property type="entry name" value="Activating enzymes of the ubiquitin-like proteins"/>
    <property type="match status" value="1"/>
</dbReference>
<dbReference type="PANTHER" id="PTHR10953">
    <property type="entry name" value="UBIQUITIN-ACTIVATING ENZYME E1"/>
    <property type="match status" value="1"/>
</dbReference>
<dbReference type="InterPro" id="IPR000594">
    <property type="entry name" value="ThiF_NAD_FAD-bd"/>
</dbReference>
<sequence>MTGFLLALALIWGLGQWLGFPLRMRAGLTAILFAAVLLAHGLLPADHALPRAIGGSFAGWATFAGVLALVALYARGLGWLRARAPEAEAAQTGPFSDTELDRYARHIVLREIGGPGQKALKEARVLVVGAGGLGSPALLYLAAAGVGTIGVIDDDTVSNSNLQRQVIHGDADIGAPKVFSAEAAMRALNPHIDVRPYNRRLTEEIAADLFAEYDLILEGSDNFATRYLVNRVAAGLGKPVIGGAISQWEGQLATWDPAAGAPCYACVFPEAPAPGLAPSCAEAGVIGPLPGVIGAMMAGEAVKEIAGAGEGLRGRLLIWDGLFAEARIIKTKKRADCPVCGG</sequence>
<evidence type="ECO:0000313" key="3">
    <source>
        <dbReference type="EMBL" id="GGD44904.1"/>
    </source>
</evidence>
<evidence type="ECO:0000256" key="1">
    <source>
        <dbReference type="SAM" id="Phobius"/>
    </source>
</evidence>
<gene>
    <name evidence="3" type="ORF">GCM10011358_30810</name>
</gene>
<dbReference type="InterPro" id="IPR035985">
    <property type="entry name" value="Ubiquitin-activating_enz"/>
</dbReference>
<feature type="transmembrane region" description="Helical" evidence="1">
    <location>
        <begin position="57"/>
        <end position="74"/>
    </location>
</feature>
<name>A0ABQ1QT39_9RHOB</name>
<keyword evidence="4" id="KW-1185">Reference proteome</keyword>
<dbReference type="InterPro" id="IPR045886">
    <property type="entry name" value="ThiF/MoeB/HesA"/>
</dbReference>
<dbReference type="PANTHER" id="PTHR10953:SF102">
    <property type="entry name" value="ADENYLYLTRANSFERASE AND SULFURTRANSFERASE MOCS3"/>
    <property type="match status" value="1"/>
</dbReference>
<protein>
    <submittedName>
        <fullName evidence="3">Molybdopterin biosynthesis protein</fullName>
    </submittedName>
</protein>
<dbReference type="RefSeq" id="WP_188529417.1">
    <property type="nucleotide sequence ID" value="NZ_BMGI01000005.1"/>
</dbReference>
<dbReference type="EMBL" id="BMGI01000005">
    <property type="protein sequence ID" value="GGD44904.1"/>
    <property type="molecule type" value="Genomic_DNA"/>
</dbReference>
<reference evidence="4" key="1">
    <citation type="journal article" date="2019" name="Int. J. Syst. Evol. Microbiol.">
        <title>The Global Catalogue of Microorganisms (GCM) 10K type strain sequencing project: providing services to taxonomists for standard genome sequencing and annotation.</title>
        <authorList>
            <consortium name="The Broad Institute Genomics Platform"/>
            <consortium name="The Broad Institute Genome Sequencing Center for Infectious Disease"/>
            <person name="Wu L."/>
            <person name="Ma J."/>
        </authorList>
    </citation>
    <scope>NUCLEOTIDE SEQUENCE [LARGE SCALE GENOMIC DNA]</scope>
    <source>
        <strain evidence="4">CGMCC 1.12922</strain>
    </source>
</reference>
<keyword evidence="1" id="KW-1133">Transmembrane helix</keyword>